<evidence type="ECO:0000256" key="7">
    <source>
        <dbReference type="ARBA" id="ARBA00023228"/>
    </source>
</evidence>
<evidence type="ECO:0000313" key="11">
    <source>
        <dbReference type="Proteomes" id="UP000007635"/>
    </source>
</evidence>
<name>G3NTC5_GASAC</name>
<dbReference type="Proteomes" id="UP000007635">
    <property type="component" value="Chromosome XI"/>
</dbReference>
<dbReference type="PROSITE" id="PS00421">
    <property type="entry name" value="TM4_1"/>
    <property type="match status" value="1"/>
</dbReference>
<protein>
    <submittedName>
        <fullName evidence="10">Tetraspanin 34b</fullName>
    </submittedName>
</protein>
<reference evidence="10 11" key="1">
    <citation type="journal article" date="2021" name="G3 (Bethesda)">
        <title>Improved contiguity of the threespine stickleback genome using long-read sequencing.</title>
        <authorList>
            <person name="Nath S."/>
            <person name="Shaw D.E."/>
            <person name="White M.A."/>
        </authorList>
    </citation>
    <scope>NUCLEOTIDE SEQUENCE [LARGE SCALE GENOMIC DNA]</scope>
    <source>
        <strain evidence="10 11">Lake Benthic</strain>
    </source>
</reference>
<dbReference type="STRING" id="69293.ENSGACP00000008593"/>
<dbReference type="InterPro" id="IPR018499">
    <property type="entry name" value="Tetraspanin/Peripherin"/>
</dbReference>
<evidence type="ECO:0000313" key="10">
    <source>
        <dbReference type="Ensembl" id="ENSGACP00000008593.2"/>
    </source>
</evidence>
<feature type="transmembrane region" description="Helical" evidence="9">
    <location>
        <begin position="220"/>
        <end position="244"/>
    </location>
</feature>
<feature type="transmembrane region" description="Helical" evidence="9">
    <location>
        <begin position="346"/>
        <end position="371"/>
    </location>
</feature>
<keyword evidence="11" id="KW-1185">Reference proteome</keyword>
<dbReference type="Ensembl" id="ENSGACT00000008612.2">
    <property type="protein sequence ID" value="ENSGACP00000008593.2"/>
    <property type="gene ID" value="ENSGACG00000006494.2"/>
</dbReference>
<keyword evidence="3 9" id="KW-0812">Transmembrane</keyword>
<keyword evidence="5 9" id="KW-0472">Membrane</keyword>
<keyword evidence="6" id="KW-0325">Glycoprotein</keyword>
<evidence type="ECO:0000256" key="5">
    <source>
        <dbReference type="ARBA" id="ARBA00023136"/>
    </source>
</evidence>
<dbReference type="eggNOG" id="KOG3882">
    <property type="taxonomic scope" value="Eukaryota"/>
</dbReference>
<dbReference type="InterPro" id="IPR018503">
    <property type="entry name" value="Tetraspanin_CS"/>
</dbReference>
<dbReference type="PANTHER" id="PTHR19282">
    <property type="entry name" value="TETRASPANIN"/>
    <property type="match status" value="1"/>
</dbReference>
<evidence type="ECO:0000256" key="3">
    <source>
        <dbReference type="ARBA" id="ARBA00022692"/>
    </source>
</evidence>
<dbReference type="Pfam" id="PF00335">
    <property type="entry name" value="Tetraspanin"/>
    <property type="match status" value="1"/>
</dbReference>
<dbReference type="PANTHER" id="PTHR19282:SF216">
    <property type="entry name" value="TETRASPANIN-1"/>
    <property type="match status" value="1"/>
</dbReference>
<feature type="transmembrane region" description="Helical" evidence="9">
    <location>
        <begin position="139"/>
        <end position="163"/>
    </location>
</feature>
<dbReference type="GO" id="GO:0005886">
    <property type="term" value="C:plasma membrane"/>
    <property type="evidence" value="ECO:0007669"/>
    <property type="project" value="TreeGrafter"/>
</dbReference>
<dbReference type="PRINTS" id="PR00259">
    <property type="entry name" value="TMFOUR"/>
</dbReference>
<proteinExistence type="inferred from homology"/>
<feature type="transmembrane region" description="Helical" evidence="9">
    <location>
        <begin position="190"/>
        <end position="213"/>
    </location>
</feature>
<evidence type="ECO:0000256" key="8">
    <source>
        <dbReference type="SAM" id="MobiDB-lite"/>
    </source>
</evidence>
<evidence type="ECO:0000256" key="1">
    <source>
        <dbReference type="ARBA" id="ARBA00004155"/>
    </source>
</evidence>
<dbReference type="SUPFAM" id="SSF48652">
    <property type="entry name" value="Tetraspanin"/>
    <property type="match status" value="1"/>
</dbReference>
<dbReference type="Bgee" id="ENSGACG00000006494">
    <property type="expression patterns" value="Expressed in mesonephros and 8 other cell types or tissues"/>
</dbReference>
<dbReference type="InParanoid" id="G3NTC5"/>
<evidence type="ECO:0000256" key="9">
    <source>
        <dbReference type="SAM" id="Phobius"/>
    </source>
</evidence>
<evidence type="ECO:0000256" key="6">
    <source>
        <dbReference type="ARBA" id="ARBA00023180"/>
    </source>
</evidence>
<accession>G3NTC5</accession>
<reference evidence="10" key="3">
    <citation type="submission" date="2025-09" db="UniProtKB">
        <authorList>
            <consortium name="Ensembl"/>
        </authorList>
    </citation>
    <scope>IDENTIFICATION</scope>
</reference>
<dbReference type="Gene3D" id="1.10.1450.10">
    <property type="entry name" value="Tetraspanin"/>
    <property type="match status" value="1"/>
</dbReference>
<sequence>TVLLPCAACLHGDGWRLPLSCFGHAHLLSRCLRYLKYEPTAVESRKRRPGGDEPHVAQRLRRATSCEVKQPSSPQRGERPPPTHHHHHHPPPPTGEPASRRVRAHLPWKGRTLRSQNGLLWIPQNDDVLIQRHYISTRLLLLLLPIALPQLAGAAVLGVGIWVKVDSGSILAFLGKIENAPAGLSHVLNVGYLLIAVGALLLVIGFLGCCGAVRESSCMLLLFFIIVMVVFIAEVAGAVVILVFRPLAEELLTKFGEVAAKNIHKDYGNNSDVTGLWNATMSSLHCCGFYNSSDFVGSPYYNQHHHQYPPQCCLPTVQLCNQTIVDSDPMVTGCFAKIKKLIEDNMAAIVGVALGIAALEICAMGVSMILYCRIKSRGD</sequence>
<organism evidence="10 11">
    <name type="scientific">Gasterosteus aculeatus aculeatus</name>
    <name type="common">three-spined stickleback</name>
    <dbReference type="NCBI Taxonomy" id="481459"/>
    <lineage>
        <taxon>Eukaryota</taxon>
        <taxon>Metazoa</taxon>
        <taxon>Chordata</taxon>
        <taxon>Craniata</taxon>
        <taxon>Vertebrata</taxon>
        <taxon>Euteleostomi</taxon>
        <taxon>Actinopterygii</taxon>
        <taxon>Neopterygii</taxon>
        <taxon>Teleostei</taxon>
        <taxon>Neoteleostei</taxon>
        <taxon>Acanthomorphata</taxon>
        <taxon>Eupercaria</taxon>
        <taxon>Perciformes</taxon>
        <taxon>Cottioidei</taxon>
        <taxon>Gasterosteales</taxon>
        <taxon>Gasterosteidae</taxon>
        <taxon>Gasterosteus</taxon>
    </lineage>
</organism>
<dbReference type="AlphaFoldDB" id="G3NTC5"/>
<dbReference type="CDD" id="cd03156">
    <property type="entry name" value="uroplakin_I_like_LEL"/>
    <property type="match status" value="1"/>
</dbReference>
<keyword evidence="4 9" id="KW-1133">Transmembrane helix</keyword>
<keyword evidence="7" id="KW-0458">Lysosome</keyword>
<dbReference type="GO" id="GO:0005765">
    <property type="term" value="C:lysosomal membrane"/>
    <property type="evidence" value="ECO:0007669"/>
    <property type="project" value="UniProtKB-SubCell"/>
</dbReference>
<evidence type="ECO:0000256" key="4">
    <source>
        <dbReference type="ARBA" id="ARBA00022989"/>
    </source>
</evidence>
<feature type="region of interest" description="Disordered" evidence="8">
    <location>
        <begin position="42"/>
        <end position="100"/>
    </location>
</feature>
<evidence type="ECO:0000256" key="2">
    <source>
        <dbReference type="ARBA" id="ARBA00006840"/>
    </source>
</evidence>
<dbReference type="GeneTree" id="ENSGT00940000164506"/>
<dbReference type="OMA" id="GLWNSTM"/>
<comment type="similarity">
    <text evidence="2">Belongs to the tetraspanin (TM4SF) family.</text>
</comment>
<comment type="subcellular location">
    <subcellularLocation>
        <location evidence="1">Lysosome membrane</location>
        <topology evidence="1">Multi-pass membrane protein</topology>
    </subcellularLocation>
</comment>
<reference evidence="10" key="2">
    <citation type="submission" date="2025-08" db="UniProtKB">
        <authorList>
            <consortium name="Ensembl"/>
        </authorList>
    </citation>
    <scope>IDENTIFICATION</scope>
</reference>
<dbReference type="InterPro" id="IPR008952">
    <property type="entry name" value="Tetraspanin_EC2_sf"/>
</dbReference>